<dbReference type="SUPFAM" id="SSF103473">
    <property type="entry name" value="MFS general substrate transporter"/>
    <property type="match status" value="1"/>
</dbReference>
<comment type="caution">
    <text evidence="3">The sequence shown here is derived from an EMBL/GenBank/DDBJ whole genome shotgun (WGS) entry which is preliminary data.</text>
</comment>
<dbReference type="PANTHER" id="PTHR11360">
    <property type="entry name" value="MONOCARBOXYLATE TRANSPORTER"/>
    <property type="match status" value="1"/>
</dbReference>
<sequence length="577" mass="62826">MVKKEGSHRFWKTKETKQKDDEDLEKRLTDSGGKTIQDANAFNPPDGGWGWVVCISSLIVNGTVMGIINTFGIVYVKMREHYAKNDPEVSLKAAFVGSVCTGVTFFMCIFASISSDRFGIRQTAVVGATLGCAGLLSSAFIERMELLYLTYGVLLGVGSALVYSPSLVILGHYFRRHMGLVNGIVSFGSSIFTIALTRVLPILLETVDIKYTFICLSGLHFLLILFSLTWKPLFTKKSNLAHLTLSTESVYQHCNDCCTFTKKFLNVKIWKSRAYVLWTVSLGVGLLGYFVSFFHLPQYTKDNFPDEDGSLLILCLSITSGVSRIVFGKVADLQGVNRIQMQQAAFFVLGVCTLCIPFSASFGGLIAISLLMGICDGVFVCLLGPIAFDIVGPKEANQAIGFLLGTFSIPFTVGPPVAGYLYDLMGNYRVAFHVAGAPPILGAYSHNFPGVTTSEEFASISKLDVFSSTTQEGKMSIIQNTGAASGTSSEIVVIQASDILNLGSKSRVAEPDIERQAMLSEEDEDIPDSLHNESMAKDKKFTGTNSRYAEESTKSTMLSEAVSKYLDNVESVKVSEA</sequence>
<evidence type="ECO:0000256" key="1">
    <source>
        <dbReference type="SAM" id="MobiDB-lite"/>
    </source>
</evidence>
<feature type="region of interest" description="Disordered" evidence="1">
    <location>
        <begin position="522"/>
        <end position="553"/>
    </location>
</feature>
<feature type="compositionally biased region" description="Basic and acidic residues" evidence="1">
    <location>
        <begin position="528"/>
        <end position="541"/>
    </location>
</feature>
<feature type="transmembrane region" description="Helical" evidence="2">
    <location>
        <begin position="366"/>
        <end position="388"/>
    </location>
</feature>
<evidence type="ECO:0000256" key="2">
    <source>
        <dbReference type="SAM" id="Phobius"/>
    </source>
</evidence>
<dbReference type="PANTHER" id="PTHR11360:SF251">
    <property type="entry name" value="MAJOR FACILITATOR SUPERFAMILY (MFS) PROFILE DOMAIN-CONTAINING PROTEIN"/>
    <property type="match status" value="1"/>
</dbReference>
<dbReference type="Proteomes" id="UP001634394">
    <property type="component" value="Unassembled WGS sequence"/>
</dbReference>
<accession>A0ABD3X683</accession>
<feature type="transmembrane region" description="Helical" evidence="2">
    <location>
        <begin position="49"/>
        <end position="73"/>
    </location>
</feature>
<proteinExistence type="predicted"/>
<keyword evidence="2" id="KW-1133">Transmembrane helix</keyword>
<keyword evidence="2" id="KW-0472">Membrane</keyword>
<gene>
    <name evidence="3" type="ORF">ACJMK2_028070</name>
</gene>
<organism evidence="3 4">
    <name type="scientific">Sinanodonta woodiana</name>
    <name type="common">Chinese pond mussel</name>
    <name type="synonym">Anodonta woodiana</name>
    <dbReference type="NCBI Taxonomy" id="1069815"/>
    <lineage>
        <taxon>Eukaryota</taxon>
        <taxon>Metazoa</taxon>
        <taxon>Spiralia</taxon>
        <taxon>Lophotrochozoa</taxon>
        <taxon>Mollusca</taxon>
        <taxon>Bivalvia</taxon>
        <taxon>Autobranchia</taxon>
        <taxon>Heteroconchia</taxon>
        <taxon>Palaeoheterodonta</taxon>
        <taxon>Unionida</taxon>
        <taxon>Unionoidea</taxon>
        <taxon>Unionidae</taxon>
        <taxon>Unioninae</taxon>
        <taxon>Sinanodonta</taxon>
    </lineage>
</organism>
<feature type="transmembrane region" description="Helical" evidence="2">
    <location>
        <begin position="209"/>
        <end position="230"/>
    </location>
</feature>
<dbReference type="InterPro" id="IPR011701">
    <property type="entry name" value="MFS"/>
</dbReference>
<dbReference type="Pfam" id="PF07690">
    <property type="entry name" value="MFS_1"/>
    <property type="match status" value="1"/>
</dbReference>
<feature type="transmembrane region" description="Helical" evidence="2">
    <location>
        <begin position="400"/>
        <end position="422"/>
    </location>
</feature>
<evidence type="ECO:0000313" key="3">
    <source>
        <dbReference type="EMBL" id="KAL3881660.1"/>
    </source>
</evidence>
<feature type="transmembrane region" description="Helical" evidence="2">
    <location>
        <begin position="275"/>
        <end position="297"/>
    </location>
</feature>
<feature type="transmembrane region" description="Helical" evidence="2">
    <location>
        <begin position="339"/>
        <end position="360"/>
    </location>
</feature>
<protein>
    <recommendedName>
        <fullName evidence="5">Monocarboxylate transporter 10</fullName>
    </recommendedName>
</protein>
<feature type="transmembrane region" description="Helical" evidence="2">
    <location>
        <begin position="123"/>
        <end position="141"/>
    </location>
</feature>
<evidence type="ECO:0000313" key="4">
    <source>
        <dbReference type="Proteomes" id="UP001634394"/>
    </source>
</evidence>
<evidence type="ECO:0008006" key="5">
    <source>
        <dbReference type="Google" id="ProtNLM"/>
    </source>
</evidence>
<dbReference type="InterPro" id="IPR050327">
    <property type="entry name" value="Proton-linked_MCT"/>
</dbReference>
<keyword evidence="4" id="KW-1185">Reference proteome</keyword>
<dbReference type="AlphaFoldDB" id="A0ABD3X683"/>
<feature type="region of interest" description="Disordered" evidence="1">
    <location>
        <begin position="1"/>
        <end position="25"/>
    </location>
</feature>
<feature type="transmembrane region" description="Helical" evidence="2">
    <location>
        <begin position="180"/>
        <end position="203"/>
    </location>
</feature>
<dbReference type="EMBL" id="JBJQND010000003">
    <property type="protein sequence ID" value="KAL3881660.1"/>
    <property type="molecule type" value="Genomic_DNA"/>
</dbReference>
<dbReference type="InterPro" id="IPR036259">
    <property type="entry name" value="MFS_trans_sf"/>
</dbReference>
<feature type="transmembrane region" description="Helical" evidence="2">
    <location>
        <begin position="147"/>
        <end position="168"/>
    </location>
</feature>
<feature type="transmembrane region" description="Helical" evidence="2">
    <location>
        <begin position="309"/>
        <end position="327"/>
    </location>
</feature>
<name>A0ABD3X683_SINWO</name>
<keyword evidence="2" id="KW-0812">Transmembrane</keyword>
<dbReference type="Gene3D" id="1.20.1250.20">
    <property type="entry name" value="MFS general substrate transporter like domains"/>
    <property type="match status" value="2"/>
</dbReference>
<reference evidence="3 4" key="1">
    <citation type="submission" date="2024-11" db="EMBL/GenBank/DDBJ databases">
        <title>Chromosome-level genome assembly of the freshwater bivalve Anodonta woodiana.</title>
        <authorList>
            <person name="Chen X."/>
        </authorList>
    </citation>
    <scope>NUCLEOTIDE SEQUENCE [LARGE SCALE GENOMIC DNA]</scope>
    <source>
        <strain evidence="3">MN2024</strain>
        <tissue evidence="3">Gills</tissue>
    </source>
</reference>
<feature type="transmembrane region" description="Helical" evidence="2">
    <location>
        <begin position="93"/>
        <end position="111"/>
    </location>
</feature>